<evidence type="ECO:0000313" key="4">
    <source>
        <dbReference type="Proteomes" id="UP000325576"/>
    </source>
</evidence>
<dbReference type="Pfam" id="PF21993">
    <property type="entry name" value="TetR_C_13_2"/>
    <property type="match status" value="1"/>
</dbReference>
<dbReference type="SUPFAM" id="SSF48498">
    <property type="entry name" value="Tetracyclin repressor-like, C-terminal domain"/>
    <property type="match status" value="1"/>
</dbReference>
<sequence length="117" mass="12494">MVAGATQMLAQSGLQAASVSEILDKLAGLFEESGVEVASTQRFATTLIVASEGAVVLSRTKRSMEPFELVAAQILDETRRLTVTAKRNCRGGRSPSNGSRSVLHQTTFRSGRSLSPR</sequence>
<evidence type="ECO:0000256" key="1">
    <source>
        <dbReference type="SAM" id="MobiDB-lite"/>
    </source>
</evidence>
<protein>
    <recommendedName>
        <fullName evidence="2">Transcriptional regulator LmrA/YxaF-like C-terminal domain-containing protein</fullName>
    </recommendedName>
</protein>
<dbReference type="AlphaFoldDB" id="A0A0C3ADV8"/>
<name>A0A0C3ADV8_RHOER</name>
<dbReference type="Gene3D" id="1.10.357.10">
    <property type="entry name" value="Tetracycline Repressor, domain 2"/>
    <property type="match status" value="1"/>
</dbReference>
<dbReference type="InterPro" id="IPR036271">
    <property type="entry name" value="Tet_transcr_reg_TetR-rel_C_sf"/>
</dbReference>
<feature type="domain" description="Transcriptional regulator LmrA/YxaF-like C-terminal" evidence="2">
    <location>
        <begin position="21"/>
        <end position="73"/>
    </location>
</feature>
<feature type="compositionally biased region" description="Polar residues" evidence="1">
    <location>
        <begin position="102"/>
        <end position="117"/>
    </location>
</feature>
<dbReference type="Proteomes" id="UP000325576">
    <property type="component" value="Unassembled WGS sequence"/>
</dbReference>
<evidence type="ECO:0000259" key="2">
    <source>
        <dbReference type="Pfam" id="PF21993"/>
    </source>
</evidence>
<accession>A0A0C3ADV8</accession>
<dbReference type="InterPro" id="IPR054156">
    <property type="entry name" value="YxaF_TetR_C"/>
</dbReference>
<feature type="compositionally biased region" description="Low complexity" evidence="1">
    <location>
        <begin position="91"/>
        <end position="101"/>
    </location>
</feature>
<dbReference type="EMBL" id="MRBO01000731">
    <property type="protein sequence ID" value="KAB2582143.1"/>
    <property type="molecule type" value="Genomic_DNA"/>
</dbReference>
<proteinExistence type="predicted"/>
<reference evidence="3 4" key="1">
    <citation type="journal article" date="2017" name="Poromechanics V (2013)">
        <title>Genomic Characterization of the Arsenic-Tolerant Actinobacterium, &lt;i&gt;Rhodococcus erythropolis&lt;/i&gt; S43.</title>
        <authorList>
            <person name="Retamal-Morales G."/>
            <person name="Mehnert M."/>
            <person name="Schwabe R."/>
            <person name="Tischler D."/>
            <person name="Schloemann M."/>
            <person name="Levican G.J."/>
        </authorList>
    </citation>
    <scope>NUCLEOTIDE SEQUENCE [LARGE SCALE GENOMIC DNA]</scope>
    <source>
        <strain evidence="3 4">S43</strain>
    </source>
</reference>
<organism evidence="3 4">
    <name type="scientific">Rhodococcus erythropolis</name>
    <name type="common">Arthrobacter picolinophilus</name>
    <dbReference type="NCBI Taxonomy" id="1833"/>
    <lineage>
        <taxon>Bacteria</taxon>
        <taxon>Bacillati</taxon>
        <taxon>Actinomycetota</taxon>
        <taxon>Actinomycetes</taxon>
        <taxon>Mycobacteriales</taxon>
        <taxon>Nocardiaceae</taxon>
        <taxon>Rhodococcus</taxon>
        <taxon>Rhodococcus erythropolis group</taxon>
    </lineage>
</organism>
<evidence type="ECO:0000313" key="3">
    <source>
        <dbReference type="EMBL" id="KAB2582143.1"/>
    </source>
</evidence>
<comment type="caution">
    <text evidence="3">The sequence shown here is derived from an EMBL/GenBank/DDBJ whole genome shotgun (WGS) entry which is preliminary data.</text>
</comment>
<gene>
    <name evidence="3" type="ORF">BS297_27420</name>
</gene>
<feature type="region of interest" description="Disordered" evidence="1">
    <location>
        <begin position="85"/>
        <end position="117"/>
    </location>
</feature>